<evidence type="ECO:0000256" key="1">
    <source>
        <dbReference type="ARBA" id="ARBA00004370"/>
    </source>
</evidence>
<accession>A0AAD6M1L4</accession>
<evidence type="ECO:0000256" key="10">
    <source>
        <dbReference type="ARBA" id="ARBA00023136"/>
    </source>
</evidence>
<dbReference type="GO" id="GO:0046872">
    <property type="term" value="F:metal ion binding"/>
    <property type="evidence" value="ECO:0007669"/>
    <property type="project" value="UniProtKB-KW"/>
</dbReference>
<name>A0AAD6M1L4_9ROSI</name>
<keyword evidence="10 12" id="KW-0472">Membrane</keyword>
<keyword evidence="7" id="KW-0067">ATP-binding</keyword>
<dbReference type="GO" id="GO:0005524">
    <property type="term" value="F:ATP binding"/>
    <property type="evidence" value="ECO:0007669"/>
    <property type="project" value="UniProtKB-KW"/>
</dbReference>
<evidence type="ECO:0000313" key="15">
    <source>
        <dbReference type="EMBL" id="KAJ6977140.1"/>
    </source>
</evidence>
<dbReference type="Pfam" id="PF16209">
    <property type="entry name" value="PhoLip_ATPase_N"/>
    <property type="match status" value="1"/>
</dbReference>
<dbReference type="PANTHER" id="PTHR24092">
    <property type="entry name" value="PROBABLE PHOSPHOLIPID-TRANSPORTING ATPASE"/>
    <property type="match status" value="1"/>
</dbReference>
<evidence type="ECO:0000256" key="11">
    <source>
        <dbReference type="ARBA" id="ARBA00034036"/>
    </source>
</evidence>
<evidence type="ECO:0000256" key="9">
    <source>
        <dbReference type="ARBA" id="ARBA00022989"/>
    </source>
</evidence>
<evidence type="ECO:0000256" key="4">
    <source>
        <dbReference type="ARBA" id="ARBA00022692"/>
    </source>
</evidence>
<keyword evidence="5" id="KW-0479">Metal-binding</keyword>
<dbReference type="FunFam" id="2.70.150.10:FF:000023">
    <property type="entry name" value="Phospholipid-transporting ATPase"/>
    <property type="match status" value="1"/>
</dbReference>
<dbReference type="InterPro" id="IPR008250">
    <property type="entry name" value="ATPase_P-typ_transduc_dom_A_sf"/>
</dbReference>
<dbReference type="SUPFAM" id="SSF81665">
    <property type="entry name" value="Calcium ATPase, transmembrane domain M"/>
    <property type="match status" value="1"/>
</dbReference>
<keyword evidence="6" id="KW-0547">Nucleotide-binding</keyword>
<dbReference type="InterPro" id="IPR032631">
    <property type="entry name" value="P-type_ATPase_N"/>
</dbReference>
<evidence type="ECO:0000259" key="14">
    <source>
        <dbReference type="Pfam" id="PF16209"/>
    </source>
</evidence>
<dbReference type="EMBL" id="JAQIZT010000012">
    <property type="protein sequence ID" value="KAJ6977140.1"/>
    <property type="molecule type" value="Genomic_DNA"/>
</dbReference>
<evidence type="ECO:0000256" key="7">
    <source>
        <dbReference type="ARBA" id="ARBA00022840"/>
    </source>
</evidence>
<evidence type="ECO:0000256" key="3">
    <source>
        <dbReference type="ARBA" id="ARBA00012189"/>
    </source>
</evidence>
<comment type="catalytic activity">
    <reaction evidence="11">
        <text>ATP + H2O + phospholipidSide 1 = ADP + phosphate + phospholipidSide 2.</text>
        <dbReference type="EC" id="7.6.2.1"/>
    </reaction>
</comment>
<feature type="domain" description="P-type ATPase N-terminal" evidence="14">
    <location>
        <begin position="40"/>
        <end position="105"/>
    </location>
</feature>
<dbReference type="Pfam" id="PF00122">
    <property type="entry name" value="E1-E2_ATPase"/>
    <property type="match status" value="1"/>
</dbReference>
<keyword evidence="9 12" id="KW-1133">Transmembrane helix</keyword>
<proteinExistence type="inferred from homology"/>
<organism evidence="15 16">
    <name type="scientific">Populus alba x Populus x berolinensis</name>
    <dbReference type="NCBI Taxonomy" id="444605"/>
    <lineage>
        <taxon>Eukaryota</taxon>
        <taxon>Viridiplantae</taxon>
        <taxon>Streptophyta</taxon>
        <taxon>Embryophyta</taxon>
        <taxon>Tracheophyta</taxon>
        <taxon>Spermatophyta</taxon>
        <taxon>Magnoliopsida</taxon>
        <taxon>eudicotyledons</taxon>
        <taxon>Gunneridae</taxon>
        <taxon>Pentapetalae</taxon>
        <taxon>rosids</taxon>
        <taxon>fabids</taxon>
        <taxon>Malpighiales</taxon>
        <taxon>Salicaceae</taxon>
        <taxon>Saliceae</taxon>
        <taxon>Populus</taxon>
    </lineage>
</organism>
<evidence type="ECO:0000256" key="5">
    <source>
        <dbReference type="ARBA" id="ARBA00022723"/>
    </source>
</evidence>
<feature type="domain" description="P-type ATPase A" evidence="13">
    <location>
        <begin position="135"/>
        <end position="205"/>
    </location>
</feature>
<dbReference type="Proteomes" id="UP001164929">
    <property type="component" value="Chromosome 12"/>
</dbReference>
<reference evidence="15" key="1">
    <citation type="journal article" date="2023" name="Mol. Ecol. Resour.">
        <title>Chromosome-level genome assembly of a triploid poplar Populus alba 'Berolinensis'.</title>
        <authorList>
            <person name="Chen S."/>
            <person name="Yu Y."/>
            <person name="Wang X."/>
            <person name="Wang S."/>
            <person name="Zhang T."/>
            <person name="Zhou Y."/>
            <person name="He R."/>
            <person name="Meng N."/>
            <person name="Wang Y."/>
            <person name="Liu W."/>
            <person name="Liu Z."/>
            <person name="Liu J."/>
            <person name="Guo Q."/>
            <person name="Huang H."/>
            <person name="Sederoff R.R."/>
            <person name="Wang G."/>
            <person name="Qu G."/>
            <person name="Chen S."/>
        </authorList>
    </citation>
    <scope>NUCLEOTIDE SEQUENCE</scope>
    <source>
        <strain evidence="15">SC-2020</strain>
    </source>
</reference>
<evidence type="ECO:0000256" key="12">
    <source>
        <dbReference type="SAM" id="Phobius"/>
    </source>
</evidence>
<keyword evidence="4 12" id="KW-0812">Transmembrane</keyword>
<dbReference type="InterPro" id="IPR059000">
    <property type="entry name" value="ATPase_P-type_domA"/>
</dbReference>
<comment type="subcellular location">
    <subcellularLocation>
        <location evidence="1">Membrane</location>
    </subcellularLocation>
</comment>
<dbReference type="GO" id="GO:0140326">
    <property type="term" value="F:ATPase-coupled intramembrane lipid transporter activity"/>
    <property type="evidence" value="ECO:0007669"/>
    <property type="project" value="UniProtKB-EC"/>
</dbReference>
<evidence type="ECO:0000256" key="8">
    <source>
        <dbReference type="ARBA" id="ARBA00022967"/>
    </source>
</evidence>
<feature type="transmembrane region" description="Helical" evidence="12">
    <location>
        <begin position="83"/>
        <end position="101"/>
    </location>
</feature>
<comment type="similarity">
    <text evidence="2">Belongs to the cation transport ATPase (P-type) (TC 3.A.3) family. Type IV subfamily.</text>
</comment>
<keyword evidence="16" id="KW-1185">Reference proteome</keyword>
<dbReference type="SUPFAM" id="SSF81653">
    <property type="entry name" value="Calcium ATPase, transduction domain A"/>
    <property type="match status" value="1"/>
</dbReference>
<sequence>MAGGRRKKQRFSRIHAFPCGRASFRSEHSLIGGPGFSRIVYCNEPECFEAGLQNYASNYVSTTKYTLATFLPKSLFEQFRRVANFYFLLCAILSFTALSPYSSVSNVVPLVVVIGATMGKEVIEDWRRKKQDIEMNNRKVKVHYGEGVFDHAKWMDLKVGDIVRVEKDEYFPADLILLSSSYDEAICYVETTNLDGETNLKMKQAPDVTSNLHEDSGFQDFKAIIRCEDPNANLYSFVGSLDLGEDQHALMPQQLLLRDSKLRNTDYIYGVVIFTGHDTKVMQNSTAPPSKRSKIEKRMDKEDLEDGRMTRWYLRPDKTTVYYDPDRAPVAAMLHFVTALMLARAKQLQRALTNQIAMIEAASELKINNQFEIGSRVLSCLQLELGDGKSP</sequence>
<comment type="caution">
    <text evidence="15">The sequence shown here is derived from an EMBL/GenBank/DDBJ whole genome shotgun (WGS) entry which is preliminary data.</text>
</comment>
<dbReference type="PANTHER" id="PTHR24092:SF70">
    <property type="entry name" value="PHOSPHOLIPID-TRANSPORTING ATPASE"/>
    <property type="match status" value="1"/>
</dbReference>
<gene>
    <name evidence="15" type="ORF">NC653_029133</name>
</gene>
<dbReference type="Gene3D" id="2.70.150.10">
    <property type="entry name" value="Calcium-transporting ATPase, cytoplasmic transduction domain A"/>
    <property type="match status" value="1"/>
</dbReference>
<evidence type="ECO:0000256" key="2">
    <source>
        <dbReference type="ARBA" id="ARBA00008109"/>
    </source>
</evidence>
<dbReference type="EC" id="7.6.2.1" evidence="3"/>
<keyword evidence="8" id="KW-1278">Translocase</keyword>
<evidence type="ECO:0000313" key="16">
    <source>
        <dbReference type="Proteomes" id="UP001164929"/>
    </source>
</evidence>
<dbReference type="AlphaFoldDB" id="A0AAD6M1L4"/>
<dbReference type="GO" id="GO:0045332">
    <property type="term" value="P:phospholipid translocation"/>
    <property type="evidence" value="ECO:0007669"/>
    <property type="project" value="TreeGrafter"/>
</dbReference>
<dbReference type="InterPro" id="IPR023298">
    <property type="entry name" value="ATPase_P-typ_TM_dom_sf"/>
</dbReference>
<protein>
    <recommendedName>
        <fullName evidence="3">P-type phospholipid transporter</fullName>
        <ecNumber evidence="3">7.6.2.1</ecNumber>
    </recommendedName>
</protein>
<dbReference type="GO" id="GO:0005886">
    <property type="term" value="C:plasma membrane"/>
    <property type="evidence" value="ECO:0007669"/>
    <property type="project" value="TreeGrafter"/>
</dbReference>
<evidence type="ECO:0000259" key="13">
    <source>
        <dbReference type="Pfam" id="PF00122"/>
    </source>
</evidence>
<evidence type="ECO:0000256" key="6">
    <source>
        <dbReference type="ARBA" id="ARBA00022741"/>
    </source>
</evidence>